<feature type="domain" description="PoNi C-terminal" evidence="2">
    <location>
        <begin position="104"/>
        <end position="209"/>
    </location>
</feature>
<dbReference type="AlphaFoldDB" id="A0A375J750"/>
<reference evidence="3 4" key="1">
    <citation type="submission" date="2018-01" db="EMBL/GenBank/DDBJ databases">
        <authorList>
            <person name="Gaut B.S."/>
            <person name="Morton B.R."/>
            <person name="Clegg M.T."/>
            <person name="Duvall M.R."/>
        </authorList>
    </citation>
    <scope>NUCLEOTIDE SEQUENCE [LARGE SCALE GENOMIC DNA]</scope>
    <source>
        <strain evidence="3">Cupriavidus taiwanensis cmp 52</strain>
    </source>
</reference>
<evidence type="ECO:0000313" key="3">
    <source>
        <dbReference type="EMBL" id="SPR99783.1"/>
    </source>
</evidence>
<dbReference type="InterPro" id="IPR015024">
    <property type="entry name" value="PoNi_N"/>
</dbReference>
<dbReference type="InterPro" id="IPR028983">
    <property type="entry name" value="PA2201-like_C"/>
</dbReference>
<evidence type="ECO:0000313" key="4">
    <source>
        <dbReference type="Proteomes" id="UP000256805"/>
    </source>
</evidence>
<protein>
    <submittedName>
        <fullName evidence="3">Conserved hypothethical protein</fullName>
    </submittedName>
</protein>
<dbReference type="SUPFAM" id="SSF140731">
    <property type="entry name" value="PA2201 C-terminal domain-like"/>
    <property type="match status" value="1"/>
</dbReference>
<accession>A0A375J750</accession>
<dbReference type="Gene3D" id="1.10.3920.10">
    <property type="entry name" value="PA2201 C-terminal domain-like"/>
    <property type="match status" value="1"/>
</dbReference>
<dbReference type="Pfam" id="PF08928">
    <property type="entry name" value="PoNi_N"/>
    <property type="match status" value="1"/>
</dbReference>
<dbReference type="Pfam" id="PF08929">
    <property type="entry name" value="PoNi_C"/>
    <property type="match status" value="1"/>
</dbReference>
<sequence>MGGTRQKAWDYLAAIHAHYSAGGSLDELREFFPKVVSSWEVFAKYHVMFHGTPIAGTRKVPHLDLYDGDYWSAIRLTSLAILLRHSSLLPSIAALWDYENDDMDGLLERLVAPYLAHRGAPPGKCTRNLPYSKALKIFDAPADKRVTLMSSYLDAWYKGSRHEPYYESHTQGRIHNFLGYWSFEAAAISIILDIDDAEFRDKPFYPVDLADFGRRTN</sequence>
<evidence type="ECO:0000259" key="2">
    <source>
        <dbReference type="Pfam" id="PF08929"/>
    </source>
</evidence>
<dbReference type="InterPro" id="IPR015025">
    <property type="entry name" value="PoNi_C"/>
</dbReference>
<dbReference type="EMBL" id="OVTA01000033">
    <property type="protein sequence ID" value="SPR99783.1"/>
    <property type="molecule type" value="Genomic_DNA"/>
</dbReference>
<gene>
    <name evidence="3" type="ORF">CBM2634_B100176</name>
</gene>
<organism evidence="3 4">
    <name type="scientific">Cupriavidus taiwanensis</name>
    <dbReference type="NCBI Taxonomy" id="164546"/>
    <lineage>
        <taxon>Bacteria</taxon>
        <taxon>Pseudomonadati</taxon>
        <taxon>Pseudomonadota</taxon>
        <taxon>Betaproteobacteria</taxon>
        <taxon>Burkholderiales</taxon>
        <taxon>Burkholderiaceae</taxon>
        <taxon>Cupriavidus</taxon>
    </lineage>
</organism>
<feature type="domain" description="PoNi N-terminal" evidence="1">
    <location>
        <begin position="8"/>
        <end position="84"/>
    </location>
</feature>
<proteinExistence type="predicted"/>
<evidence type="ECO:0000259" key="1">
    <source>
        <dbReference type="Pfam" id="PF08928"/>
    </source>
</evidence>
<dbReference type="Proteomes" id="UP000256805">
    <property type="component" value="Unassembled WGS sequence"/>
</dbReference>
<name>A0A375J750_9BURK</name>